<dbReference type="AlphaFoldDB" id="A0A3P3UB52"/>
<dbReference type="EMBL" id="RRCN01000001">
    <property type="protein sequence ID" value="RRJ67587.1"/>
    <property type="molecule type" value="Genomic_DNA"/>
</dbReference>
<organism evidence="2 3">
    <name type="scientific">Paenibacillus oralis</name>
    <dbReference type="NCBI Taxonomy" id="2490856"/>
    <lineage>
        <taxon>Bacteria</taxon>
        <taxon>Bacillati</taxon>
        <taxon>Bacillota</taxon>
        <taxon>Bacilli</taxon>
        <taxon>Bacillales</taxon>
        <taxon>Paenibacillaceae</taxon>
        <taxon>Paenibacillus</taxon>
    </lineage>
</organism>
<dbReference type="InterPro" id="IPR010905">
    <property type="entry name" value="Glyco_hydro_88"/>
</dbReference>
<evidence type="ECO:0000313" key="3">
    <source>
        <dbReference type="Proteomes" id="UP000267017"/>
    </source>
</evidence>
<dbReference type="PANTHER" id="PTHR33886:SF8">
    <property type="entry name" value="UNSATURATED RHAMNOGALACTURONAN HYDROLASE (EUROFUNG)"/>
    <property type="match status" value="1"/>
</dbReference>
<dbReference type="GO" id="GO:0016787">
    <property type="term" value="F:hydrolase activity"/>
    <property type="evidence" value="ECO:0007669"/>
    <property type="project" value="UniProtKB-KW"/>
</dbReference>
<dbReference type="GO" id="GO:0005975">
    <property type="term" value="P:carbohydrate metabolic process"/>
    <property type="evidence" value="ECO:0007669"/>
    <property type="project" value="InterPro"/>
</dbReference>
<keyword evidence="3" id="KW-1185">Reference proteome</keyword>
<keyword evidence="1 2" id="KW-0378">Hydrolase</keyword>
<accession>A0A3P3UB52</accession>
<protein>
    <submittedName>
        <fullName evidence="2">Glycosyl hydrolase</fullName>
    </submittedName>
</protein>
<reference evidence="2 3" key="1">
    <citation type="submission" date="2018-11" db="EMBL/GenBank/DDBJ databases">
        <title>Genome sequencing of Paenibacillus sp. KCOM 3021 (= ChDC PVNT-B20).</title>
        <authorList>
            <person name="Kook J.-K."/>
            <person name="Park S.-N."/>
            <person name="Lim Y.K."/>
        </authorList>
    </citation>
    <scope>NUCLEOTIDE SEQUENCE [LARGE SCALE GENOMIC DNA]</scope>
    <source>
        <strain evidence="2 3">KCOM 3021</strain>
    </source>
</reference>
<comment type="caution">
    <text evidence="2">The sequence shown here is derived from an EMBL/GenBank/DDBJ whole genome shotgun (WGS) entry which is preliminary data.</text>
</comment>
<dbReference type="Proteomes" id="UP000267017">
    <property type="component" value="Unassembled WGS sequence"/>
</dbReference>
<gene>
    <name evidence="2" type="ORF">EHV15_15235</name>
</gene>
<sequence length="356" mass="39384">MAKAKLPETSQSLFAYMTAGQRDHWGMDAEHWDWVPGVGLISLLDYGIHAGERCTVDYVVQWVERNHSQAGQAKVINSMAPYAVFPLLYRLSGRKEYLAEAQEIARWMIEEAPRTREGAFEHTVTEDADFPEQVWADTVYMAVLFLARLAQVAADRRLAEEALRQTLLHLRLLQDADSGLMFHGWDCARQNHLSGAKWARANAWLTLAVPEIVAAVRGLAEIPEELPRRYRALAEGLRVVQAEDGLWHTVLDQSDFYKESSASAGIACGFIKAVKSGLLDETYIDSARLTVEGILPLITAEGEVCGVSGGTPVLASIAAYNEVPLYPTLYGQGLALQLLTEVSLLEIEARKGADEE</sequence>
<evidence type="ECO:0000256" key="1">
    <source>
        <dbReference type="ARBA" id="ARBA00022801"/>
    </source>
</evidence>
<dbReference type="PANTHER" id="PTHR33886">
    <property type="entry name" value="UNSATURATED RHAMNOGALACTURONAN HYDROLASE (EUROFUNG)"/>
    <property type="match status" value="1"/>
</dbReference>
<dbReference type="OrthoDB" id="9812931at2"/>
<name>A0A3P3UB52_9BACL</name>
<dbReference type="InterPro" id="IPR012341">
    <property type="entry name" value="6hp_glycosidase-like_sf"/>
</dbReference>
<evidence type="ECO:0000313" key="2">
    <source>
        <dbReference type="EMBL" id="RRJ67587.1"/>
    </source>
</evidence>
<dbReference type="SUPFAM" id="SSF48208">
    <property type="entry name" value="Six-hairpin glycosidases"/>
    <property type="match status" value="1"/>
</dbReference>
<dbReference type="Gene3D" id="1.50.10.10">
    <property type="match status" value="1"/>
</dbReference>
<dbReference type="Pfam" id="PF07470">
    <property type="entry name" value="Glyco_hydro_88"/>
    <property type="match status" value="1"/>
</dbReference>
<dbReference type="InterPro" id="IPR008928">
    <property type="entry name" value="6-hairpin_glycosidase_sf"/>
</dbReference>
<dbReference type="InterPro" id="IPR052043">
    <property type="entry name" value="PolySaccharide_Degr_Enz"/>
</dbReference>
<proteinExistence type="predicted"/>